<dbReference type="InParanoid" id="A0A1Z5JUJ2"/>
<dbReference type="Gene3D" id="3.40.50.410">
    <property type="entry name" value="von Willebrand factor, type A domain"/>
    <property type="match status" value="1"/>
</dbReference>
<dbReference type="Proteomes" id="UP000198406">
    <property type="component" value="Unassembled WGS sequence"/>
</dbReference>
<dbReference type="PROSITE" id="PS50234">
    <property type="entry name" value="VWFA"/>
    <property type="match status" value="1"/>
</dbReference>
<evidence type="ECO:0000259" key="2">
    <source>
        <dbReference type="PROSITE" id="PS50234"/>
    </source>
</evidence>
<evidence type="ECO:0000313" key="4">
    <source>
        <dbReference type="Proteomes" id="UP000198406"/>
    </source>
</evidence>
<dbReference type="PANTHER" id="PTHR10166">
    <property type="entry name" value="VOLTAGE-DEPENDENT CALCIUM CHANNEL SUBUNIT ALPHA-2/DELTA-RELATED"/>
    <property type="match status" value="1"/>
</dbReference>
<dbReference type="Gene3D" id="3.30.450.20">
    <property type="entry name" value="PAS domain"/>
    <property type="match status" value="1"/>
</dbReference>
<dbReference type="Pfam" id="PF00092">
    <property type="entry name" value="VWA"/>
    <property type="match status" value="1"/>
</dbReference>
<dbReference type="GO" id="GO:0005891">
    <property type="term" value="C:voltage-gated calcium channel complex"/>
    <property type="evidence" value="ECO:0007669"/>
    <property type="project" value="TreeGrafter"/>
</dbReference>
<feature type="region of interest" description="Disordered" evidence="1">
    <location>
        <begin position="561"/>
        <end position="599"/>
    </location>
</feature>
<dbReference type="InterPro" id="IPR002035">
    <property type="entry name" value="VWF_A"/>
</dbReference>
<feature type="compositionally biased region" description="Pro residues" evidence="1">
    <location>
        <begin position="583"/>
        <end position="596"/>
    </location>
</feature>
<proteinExistence type="predicted"/>
<keyword evidence="4" id="KW-1185">Reference proteome</keyword>
<dbReference type="Pfam" id="PF22673">
    <property type="entry name" value="MCP-like_PDC_1"/>
    <property type="match status" value="1"/>
</dbReference>
<dbReference type="OrthoDB" id="202775at2759"/>
<comment type="caution">
    <text evidence="3">The sequence shown here is derived from an EMBL/GenBank/DDBJ whole genome shotgun (WGS) entry which is preliminary data.</text>
</comment>
<evidence type="ECO:0000313" key="3">
    <source>
        <dbReference type="EMBL" id="GAX17690.1"/>
    </source>
</evidence>
<sequence length="780" mass="84943">MYKPVTIIITEYYYYFVICFVSNTARFDQVAAKMESMVLAYRDEIERLYLDRCASLATCQAANYDECKSALPNPTCSAPSNFWTDTCGAGCAGLEDLTTSNYRISPNATPADPLIVEAICYSRFMDDWLTQRILQDETFWDEIGISPRASYFGTREGAFRILPGFPSEDCGAYDNTGRPWYVAGSSGPKNIVLVLDISSSMNEIRLGLMKQAAKRVIETLTSSDRVAIVFFNAKTTVVADQGLLYEATDAIKETLIARIENIGVDRGTNMLDGLSTAFNILDNSFTNGTAVSCNSGILFFTDGVMTEPDGIVPSDVKTMVQNRISQTTAVTGKPVLLFTYSIADVSENQNVHAFPSELACLTEFGIWSKIESDEEIVEALASYYLLFASGLGNAENQNFTAWVEPYIFRTANIRGTTVSAPVYDRTKSPPLFIGVVAVDIALEALQIALGDEDVDEAIRLLALRSVGTCPAFRFSQCELDSYRYASGGFDAQCADCSIDDLGQTIATQCSDSSLYPMNLNANTATEGRLFQERVCCGCVTGAPFLSPVPVAPERTTTPPAVAPVMASPSPESVAPVEVSSPTAPVPIPPEEPPTGTGPPDWVVEVFVPIFAVVGTIVAAWVGKETCNSRRAARGGPGPQPPNPQPPNPQPHNNQQNIANIVHCCVVSIRRALLLNQSKRDYESDPIEKEETQPQLCRDMTSVAAHVKAENSLLLSVGDFINEREVDLMISLTATHFMNDATKSTNIFEINYLSCASALLINNSVSVARRCRQCVLMPIYP</sequence>
<dbReference type="AlphaFoldDB" id="A0A1Z5JUJ2"/>
<evidence type="ECO:0000256" key="1">
    <source>
        <dbReference type="SAM" id="MobiDB-lite"/>
    </source>
</evidence>
<dbReference type="InterPro" id="IPR036465">
    <property type="entry name" value="vWFA_dom_sf"/>
</dbReference>
<dbReference type="PANTHER" id="PTHR10166:SF37">
    <property type="entry name" value="STOLID, ISOFORM H"/>
    <property type="match status" value="1"/>
</dbReference>
<organism evidence="3 4">
    <name type="scientific">Fistulifera solaris</name>
    <name type="common">Oleaginous diatom</name>
    <dbReference type="NCBI Taxonomy" id="1519565"/>
    <lineage>
        <taxon>Eukaryota</taxon>
        <taxon>Sar</taxon>
        <taxon>Stramenopiles</taxon>
        <taxon>Ochrophyta</taxon>
        <taxon>Bacillariophyta</taxon>
        <taxon>Bacillariophyceae</taxon>
        <taxon>Bacillariophycidae</taxon>
        <taxon>Naviculales</taxon>
        <taxon>Naviculaceae</taxon>
        <taxon>Fistulifera</taxon>
    </lineage>
</organism>
<accession>A0A1Z5JUJ2</accession>
<dbReference type="SUPFAM" id="SSF53300">
    <property type="entry name" value="vWA-like"/>
    <property type="match status" value="1"/>
</dbReference>
<protein>
    <recommendedName>
        <fullName evidence="2">VWFA domain-containing protein</fullName>
    </recommendedName>
</protein>
<feature type="domain" description="VWFA" evidence="2">
    <location>
        <begin position="190"/>
        <end position="380"/>
    </location>
</feature>
<feature type="compositionally biased region" description="Pro residues" evidence="1">
    <location>
        <begin position="637"/>
        <end position="649"/>
    </location>
</feature>
<dbReference type="EMBL" id="BDSP01000120">
    <property type="protein sequence ID" value="GAX17690.1"/>
    <property type="molecule type" value="Genomic_DNA"/>
</dbReference>
<feature type="compositionally biased region" description="Low complexity" evidence="1">
    <location>
        <begin position="561"/>
        <end position="582"/>
    </location>
</feature>
<dbReference type="SMART" id="SM00327">
    <property type="entry name" value="VWA"/>
    <property type="match status" value="1"/>
</dbReference>
<reference evidence="3 4" key="1">
    <citation type="journal article" date="2015" name="Plant Cell">
        <title>Oil accumulation by the oleaginous diatom Fistulifera solaris as revealed by the genome and transcriptome.</title>
        <authorList>
            <person name="Tanaka T."/>
            <person name="Maeda Y."/>
            <person name="Veluchamy A."/>
            <person name="Tanaka M."/>
            <person name="Abida H."/>
            <person name="Marechal E."/>
            <person name="Bowler C."/>
            <person name="Muto M."/>
            <person name="Sunaga Y."/>
            <person name="Tanaka M."/>
            <person name="Yoshino T."/>
            <person name="Taniguchi T."/>
            <person name="Fukuda Y."/>
            <person name="Nemoto M."/>
            <person name="Matsumoto M."/>
            <person name="Wong P.S."/>
            <person name="Aburatani S."/>
            <person name="Fujibuchi W."/>
        </authorList>
    </citation>
    <scope>NUCLEOTIDE SEQUENCE [LARGE SCALE GENOMIC DNA]</scope>
    <source>
        <strain evidence="3 4">JPCC DA0580</strain>
    </source>
</reference>
<feature type="region of interest" description="Disordered" evidence="1">
    <location>
        <begin position="628"/>
        <end position="654"/>
    </location>
</feature>
<gene>
    <name evidence="3" type="ORF">FisN_10Lh399</name>
</gene>
<dbReference type="InterPro" id="IPR051173">
    <property type="entry name" value="Ca_channel_alpha-2/delta"/>
</dbReference>
<dbReference type="GO" id="GO:0005245">
    <property type="term" value="F:voltage-gated calcium channel activity"/>
    <property type="evidence" value="ECO:0007669"/>
    <property type="project" value="TreeGrafter"/>
</dbReference>
<name>A0A1Z5JUJ2_FISSO</name>